<evidence type="ECO:0000313" key="2">
    <source>
        <dbReference type="Proteomes" id="UP000266089"/>
    </source>
</evidence>
<proteinExistence type="predicted"/>
<accession>A0A399DWX6</accession>
<protein>
    <submittedName>
        <fullName evidence="1">Uncharacterized protein</fullName>
    </submittedName>
</protein>
<dbReference type="EMBL" id="QWKX01000094">
    <property type="protein sequence ID" value="RIH74771.1"/>
    <property type="molecule type" value="Genomic_DNA"/>
</dbReference>
<comment type="caution">
    <text evidence="1">The sequence shown here is derived from an EMBL/GenBank/DDBJ whole genome shotgun (WGS) entry which is preliminary data.</text>
</comment>
<gene>
    <name evidence="1" type="ORF">Mcate_02561</name>
</gene>
<dbReference type="Proteomes" id="UP000266089">
    <property type="component" value="Unassembled WGS sequence"/>
</dbReference>
<organism evidence="1 2">
    <name type="scientific">Meiothermus taiwanensis</name>
    <dbReference type="NCBI Taxonomy" id="172827"/>
    <lineage>
        <taxon>Bacteria</taxon>
        <taxon>Thermotogati</taxon>
        <taxon>Deinococcota</taxon>
        <taxon>Deinococci</taxon>
        <taxon>Thermales</taxon>
        <taxon>Thermaceae</taxon>
        <taxon>Meiothermus</taxon>
    </lineage>
</organism>
<sequence>MDISVFFHDYIYVKKIFAIHFTPFGHVSSEPTLCNNSHLETGFEAEGAALEWGAMARVFVYGTECCPRHPLQAADVERNPEAEQAVRAMSSG</sequence>
<dbReference type="AlphaFoldDB" id="A0A399DWX6"/>
<name>A0A399DWX6_9DEIN</name>
<reference evidence="1 2" key="1">
    <citation type="submission" date="2018-08" db="EMBL/GenBank/DDBJ databases">
        <title>Meiothermus cateniformans JCM 15151 genome sequencing project.</title>
        <authorList>
            <person name="Da Costa M.S."/>
            <person name="Albuquerque L."/>
            <person name="Raposo P."/>
            <person name="Froufe H.J.C."/>
            <person name="Barroso C.S."/>
            <person name="Egas C."/>
        </authorList>
    </citation>
    <scope>NUCLEOTIDE SEQUENCE [LARGE SCALE GENOMIC DNA]</scope>
    <source>
        <strain evidence="1 2">JCM 15151</strain>
    </source>
</reference>
<dbReference type="KEGG" id="mtai:Mtai_v1c28050"/>
<evidence type="ECO:0000313" key="1">
    <source>
        <dbReference type="EMBL" id="RIH74771.1"/>
    </source>
</evidence>